<comment type="caution">
    <text evidence="1">The sequence shown here is derived from an EMBL/GenBank/DDBJ whole genome shotgun (WGS) entry which is preliminary data.</text>
</comment>
<reference evidence="1 2" key="1">
    <citation type="submission" date="2020-08" db="EMBL/GenBank/DDBJ databases">
        <title>Genomic Encyclopedia of Type Strains, Phase IV (KMG-IV): sequencing the most valuable type-strain genomes for metagenomic binning, comparative biology and taxonomic classification.</title>
        <authorList>
            <person name="Goeker M."/>
        </authorList>
    </citation>
    <scope>NUCLEOTIDE SEQUENCE [LARGE SCALE GENOMIC DNA]</scope>
    <source>
        <strain evidence="1 2">DSM 17976</strain>
    </source>
</reference>
<dbReference type="AlphaFoldDB" id="A0A7W6ES50"/>
<protein>
    <submittedName>
        <fullName evidence="1">Uncharacterized protein</fullName>
    </submittedName>
</protein>
<proteinExistence type="predicted"/>
<name>A0A7W6ES50_9BACT</name>
<keyword evidence="2" id="KW-1185">Reference proteome</keyword>
<evidence type="ECO:0000313" key="2">
    <source>
        <dbReference type="Proteomes" id="UP000541352"/>
    </source>
</evidence>
<accession>A0A7W6ES50</accession>
<organism evidence="1 2">
    <name type="scientific">Runella defluvii</name>
    <dbReference type="NCBI Taxonomy" id="370973"/>
    <lineage>
        <taxon>Bacteria</taxon>
        <taxon>Pseudomonadati</taxon>
        <taxon>Bacteroidota</taxon>
        <taxon>Cytophagia</taxon>
        <taxon>Cytophagales</taxon>
        <taxon>Spirosomataceae</taxon>
        <taxon>Runella</taxon>
    </lineage>
</organism>
<sequence length="62" mass="7332">MYHKSGVCTTILFIYKHPKVRLKVDAGNKYQLEGQYLWTETQIFLVNPVFLQTHQFLKGIFV</sequence>
<gene>
    <name evidence="1" type="ORF">FHS57_004273</name>
</gene>
<dbReference type="Proteomes" id="UP000541352">
    <property type="component" value="Unassembled WGS sequence"/>
</dbReference>
<evidence type="ECO:0000313" key="1">
    <source>
        <dbReference type="EMBL" id="MBB3840253.1"/>
    </source>
</evidence>
<dbReference type="EMBL" id="JACIBY010000010">
    <property type="protein sequence ID" value="MBB3840253.1"/>
    <property type="molecule type" value="Genomic_DNA"/>
</dbReference>